<feature type="transmembrane region" description="Helical" evidence="7">
    <location>
        <begin position="240"/>
        <end position="267"/>
    </location>
</feature>
<evidence type="ECO:0000313" key="10">
    <source>
        <dbReference type="Proteomes" id="UP001417504"/>
    </source>
</evidence>
<dbReference type="PANTHER" id="PTHR19317:SF0">
    <property type="entry name" value="PRENYLATED RAB ACCEPTOR PROTEIN 1"/>
    <property type="match status" value="1"/>
</dbReference>
<feature type="region of interest" description="Disordered" evidence="8">
    <location>
        <begin position="132"/>
        <end position="204"/>
    </location>
</feature>
<reference evidence="9 10" key="1">
    <citation type="submission" date="2024-01" db="EMBL/GenBank/DDBJ databases">
        <title>Genome assemblies of Stephania.</title>
        <authorList>
            <person name="Yang L."/>
        </authorList>
    </citation>
    <scope>NUCLEOTIDE SEQUENCE [LARGE SCALE GENOMIC DNA]</scope>
    <source>
        <strain evidence="9">QJT</strain>
        <tissue evidence="9">Leaf</tissue>
    </source>
</reference>
<evidence type="ECO:0000256" key="1">
    <source>
        <dbReference type="ARBA" id="ARBA00002501"/>
    </source>
</evidence>
<feature type="compositionally biased region" description="Low complexity" evidence="8">
    <location>
        <begin position="1"/>
        <end position="26"/>
    </location>
</feature>
<dbReference type="GO" id="GO:0005783">
    <property type="term" value="C:endoplasmic reticulum"/>
    <property type="evidence" value="ECO:0007669"/>
    <property type="project" value="TreeGrafter"/>
</dbReference>
<feature type="region of interest" description="Disordered" evidence="8">
    <location>
        <begin position="1"/>
        <end position="28"/>
    </location>
</feature>
<sequence>MSSSPPVLPISNPVSSSSSSSSESSSQAPIATPAFKSFLNRLADSGRAALSQRRPWSEVLDRSAFSRPESLSEASSRLRKNLSYFRLNYLLLLGSVLGLSLLSHPLSLLLLLSLLSAWSFLYLFRPSDPPSSSSAAPSPTARPSPSSPSSPPSSSSSPPSAPSSSPLSCSVSPSSPPTAPLGFPRTSSWTTRSPPRLVSSPSSAAPPPLLPPLPLLLLLLLLLGSESRTRSVPCRAVPDLIIITHVISIVLHFTFTSFLSCFFNLFACY</sequence>
<feature type="compositionally biased region" description="Low complexity" evidence="8">
    <location>
        <begin position="152"/>
        <end position="173"/>
    </location>
</feature>
<evidence type="ECO:0000256" key="6">
    <source>
        <dbReference type="ARBA" id="ARBA00023136"/>
    </source>
</evidence>
<feature type="transmembrane region" description="Helical" evidence="7">
    <location>
        <begin position="84"/>
        <end position="102"/>
    </location>
</feature>
<evidence type="ECO:0000256" key="4">
    <source>
        <dbReference type="ARBA" id="ARBA00022692"/>
    </source>
</evidence>
<evidence type="ECO:0000256" key="8">
    <source>
        <dbReference type="SAM" id="MobiDB-lite"/>
    </source>
</evidence>
<keyword evidence="7" id="KW-0813">Transport</keyword>
<evidence type="ECO:0000313" key="9">
    <source>
        <dbReference type="EMBL" id="KAK9124633.1"/>
    </source>
</evidence>
<evidence type="ECO:0000256" key="5">
    <source>
        <dbReference type="ARBA" id="ARBA00022989"/>
    </source>
</evidence>
<gene>
    <name evidence="9" type="ORF">Sjap_014235</name>
</gene>
<dbReference type="GO" id="GO:0016020">
    <property type="term" value="C:membrane"/>
    <property type="evidence" value="ECO:0007669"/>
    <property type="project" value="UniProtKB-SubCell"/>
</dbReference>
<comment type="caution">
    <text evidence="9">The sequence shown here is derived from an EMBL/GenBank/DDBJ whole genome shotgun (WGS) entry which is preliminary data.</text>
</comment>
<evidence type="ECO:0000256" key="7">
    <source>
        <dbReference type="RuleBase" id="RU363107"/>
    </source>
</evidence>
<dbReference type="Proteomes" id="UP001417504">
    <property type="component" value="Unassembled WGS sequence"/>
</dbReference>
<keyword evidence="4 7" id="KW-0812">Transmembrane</keyword>
<dbReference type="PANTHER" id="PTHR19317">
    <property type="entry name" value="PRENYLATED RAB ACCEPTOR 1-RELATED"/>
    <property type="match status" value="1"/>
</dbReference>
<keyword evidence="5 7" id="KW-1133">Transmembrane helix</keyword>
<name>A0AAP0IZI4_9MAGN</name>
<protein>
    <recommendedName>
        <fullName evidence="7">PRA1 family protein</fullName>
    </recommendedName>
</protein>
<dbReference type="AlphaFoldDB" id="A0AAP0IZI4"/>
<dbReference type="Pfam" id="PF03208">
    <property type="entry name" value="PRA1"/>
    <property type="match status" value="1"/>
</dbReference>
<feature type="compositionally biased region" description="Pro residues" evidence="8">
    <location>
        <begin position="140"/>
        <end position="151"/>
    </location>
</feature>
<organism evidence="9 10">
    <name type="scientific">Stephania japonica</name>
    <dbReference type="NCBI Taxonomy" id="461633"/>
    <lineage>
        <taxon>Eukaryota</taxon>
        <taxon>Viridiplantae</taxon>
        <taxon>Streptophyta</taxon>
        <taxon>Embryophyta</taxon>
        <taxon>Tracheophyta</taxon>
        <taxon>Spermatophyta</taxon>
        <taxon>Magnoliopsida</taxon>
        <taxon>Ranunculales</taxon>
        <taxon>Menispermaceae</taxon>
        <taxon>Menispermoideae</taxon>
        <taxon>Cissampelideae</taxon>
        <taxon>Stephania</taxon>
    </lineage>
</organism>
<comment type="function">
    <text evidence="1 7">May be involved in both secretory and endocytic intracellular trafficking in the endosomal/prevacuolar compartments.</text>
</comment>
<proteinExistence type="inferred from homology"/>
<dbReference type="EMBL" id="JBBNAE010000005">
    <property type="protein sequence ID" value="KAK9124633.1"/>
    <property type="molecule type" value="Genomic_DNA"/>
</dbReference>
<accession>A0AAP0IZI4</accession>
<dbReference type="GO" id="GO:0005794">
    <property type="term" value="C:Golgi apparatus"/>
    <property type="evidence" value="ECO:0007669"/>
    <property type="project" value="TreeGrafter"/>
</dbReference>
<evidence type="ECO:0000256" key="2">
    <source>
        <dbReference type="ARBA" id="ARBA00004141"/>
    </source>
</evidence>
<evidence type="ECO:0000256" key="3">
    <source>
        <dbReference type="ARBA" id="ARBA00006483"/>
    </source>
</evidence>
<comment type="similarity">
    <text evidence="3 7">Belongs to the PRA1 family.</text>
</comment>
<dbReference type="InterPro" id="IPR004895">
    <property type="entry name" value="Prenylated_rab_accept_PRA1"/>
</dbReference>
<keyword evidence="6 7" id="KW-0472">Membrane</keyword>
<keyword evidence="10" id="KW-1185">Reference proteome</keyword>
<comment type="subcellular location">
    <subcellularLocation>
        <location evidence="2 7">Membrane</location>
        <topology evidence="2 7">Multi-pass membrane protein</topology>
    </subcellularLocation>
</comment>
<feature type="compositionally biased region" description="Low complexity" evidence="8">
    <location>
        <begin position="192"/>
        <end position="203"/>
    </location>
</feature>
<dbReference type="GO" id="GO:0016192">
    <property type="term" value="P:vesicle-mediated transport"/>
    <property type="evidence" value="ECO:0007669"/>
    <property type="project" value="UniProtKB-ARBA"/>
</dbReference>